<dbReference type="InterPro" id="IPR036179">
    <property type="entry name" value="Ig-like_dom_sf"/>
</dbReference>
<dbReference type="InterPro" id="IPR013098">
    <property type="entry name" value="Ig_I-set"/>
</dbReference>
<feature type="domain" description="Ig-like" evidence="4">
    <location>
        <begin position="34"/>
        <end position="116"/>
    </location>
</feature>
<dbReference type="CDD" id="cd00063">
    <property type="entry name" value="FN3"/>
    <property type="match status" value="1"/>
</dbReference>
<keyword evidence="2" id="KW-0393">Immunoglobulin domain</keyword>
<dbReference type="PANTHER" id="PTHR45080:SF27">
    <property type="entry name" value="NEURAL CELL ADHESION MOLECULE 1-LIKE"/>
    <property type="match status" value="1"/>
</dbReference>
<organism evidence="6 7">
    <name type="scientific">Daphnia sinensis</name>
    <dbReference type="NCBI Taxonomy" id="1820382"/>
    <lineage>
        <taxon>Eukaryota</taxon>
        <taxon>Metazoa</taxon>
        <taxon>Ecdysozoa</taxon>
        <taxon>Arthropoda</taxon>
        <taxon>Crustacea</taxon>
        <taxon>Branchiopoda</taxon>
        <taxon>Diplostraca</taxon>
        <taxon>Cladocera</taxon>
        <taxon>Anomopoda</taxon>
        <taxon>Daphniidae</taxon>
        <taxon>Daphnia</taxon>
        <taxon>Daphnia similis group</taxon>
    </lineage>
</organism>
<sequence length="452" mass="49850">MFPIGCTFALGWILLAGLTSGEQSAGGASIWLAPSNPTVAVFANQSYFVSCKAPGAEKIVWTKVGEGDITPTSGKIHVEEKEDGMDLVFETIRKKNQGDYSCKAIIRGQEVEKKITLSVFKPLSFGETASVQYATEGLDFTIRCDVGGDPVVTTTWKVRGRSLRPSPRHKVIDNNLSIKEVTLDDGGLYVCRATQSNPMIADFREMNITLKIQHEPRWFKDHTKEAYGFIGGTVNMTCSAVAEPGADFIWIKDNRTLHPSDDVQIFNSDHHSSLQLYIYDESVFGDYECRATNMLGTMARVIVLEQATKPAAPTFKIKITHPDSFVLEIEDSDVVSDRGQDAAARNPMDVTGYVVQFKQPSDEWSRAQEREFERMPSQPYRVTGMQQDTSYEVRVAARTAAGTGDFTDVQVEKTKKIVAAAVPVLNSAQQLVLCHSLLTLLIAALASANIYI</sequence>
<feature type="domain" description="Ig-like" evidence="4">
    <location>
        <begin position="216"/>
        <end position="305"/>
    </location>
</feature>
<evidence type="ECO:0000259" key="4">
    <source>
        <dbReference type="PROSITE" id="PS50835"/>
    </source>
</evidence>
<dbReference type="PANTHER" id="PTHR45080">
    <property type="entry name" value="CONTACTIN 5"/>
    <property type="match status" value="1"/>
</dbReference>
<dbReference type="SUPFAM" id="SSF48726">
    <property type="entry name" value="Immunoglobulin"/>
    <property type="match status" value="3"/>
</dbReference>
<dbReference type="GO" id="GO:0005886">
    <property type="term" value="C:plasma membrane"/>
    <property type="evidence" value="ECO:0007669"/>
    <property type="project" value="TreeGrafter"/>
</dbReference>
<evidence type="ECO:0000256" key="3">
    <source>
        <dbReference type="SAM" id="SignalP"/>
    </source>
</evidence>
<dbReference type="Gene3D" id="2.60.40.10">
    <property type="entry name" value="Immunoglobulins"/>
    <property type="match status" value="4"/>
</dbReference>
<dbReference type="GO" id="GO:0050808">
    <property type="term" value="P:synapse organization"/>
    <property type="evidence" value="ECO:0007669"/>
    <property type="project" value="TreeGrafter"/>
</dbReference>
<feature type="signal peptide" evidence="3">
    <location>
        <begin position="1"/>
        <end position="21"/>
    </location>
</feature>
<dbReference type="InterPro" id="IPR003961">
    <property type="entry name" value="FN3_dom"/>
</dbReference>
<dbReference type="GO" id="GO:0043025">
    <property type="term" value="C:neuronal cell body"/>
    <property type="evidence" value="ECO:0007669"/>
    <property type="project" value="TreeGrafter"/>
</dbReference>
<evidence type="ECO:0000256" key="1">
    <source>
        <dbReference type="ARBA" id="ARBA00022737"/>
    </source>
</evidence>
<feature type="chain" id="PRO_5042043479" evidence="3">
    <location>
        <begin position="22"/>
        <end position="452"/>
    </location>
</feature>
<accession>A0AAD5KK50</accession>
<evidence type="ECO:0000313" key="6">
    <source>
        <dbReference type="EMBL" id="KAI9554202.1"/>
    </source>
</evidence>
<name>A0AAD5KK50_9CRUS</name>
<dbReference type="InterPro" id="IPR036116">
    <property type="entry name" value="FN3_sf"/>
</dbReference>
<dbReference type="SUPFAM" id="SSF49265">
    <property type="entry name" value="Fibronectin type III"/>
    <property type="match status" value="1"/>
</dbReference>
<protein>
    <submittedName>
        <fullName evidence="6">Uncharacterized protein</fullName>
    </submittedName>
</protein>
<dbReference type="InterPro" id="IPR003599">
    <property type="entry name" value="Ig_sub"/>
</dbReference>
<dbReference type="SMART" id="SM00409">
    <property type="entry name" value="IG"/>
    <property type="match status" value="3"/>
</dbReference>
<dbReference type="InterPro" id="IPR003598">
    <property type="entry name" value="Ig_sub2"/>
</dbReference>
<dbReference type="InterPro" id="IPR013783">
    <property type="entry name" value="Ig-like_fold"/>
</dbReference>
<evidence type="ECO:0000259" key="5">
    <source>
        <dbReference type="PROSITE" id="PS50853"/>
    </source>
</evidence>
<dbReference type="Proteomes" id="UP000820818">
    <property type="component" value="Linkage Group LG8"/>
</dbReference>
<comment type="caution">
    <text evidence="6">The sequence shown here is derived from an EMBL/GenBank/DDBJ whole genome shotgun (WGS) entry which is preliminary data.</text>
</comment>
<dbReference type="PROSITE" id="PS50835">
    <property type="entry name" value="IG_LIKE"/>
    <property type="match status" value="3"/>
</dbReference>
<dbReference type="SMART" id="SM00060">
    <property type="entry name" value="FN3"/>
    <property type="match status" value="1"/>
</dbReference>
<keyword evidence="1" id="KW-0677">Repeat</keyword>
<keyword evidence="7" id="KW-1185">Reference proteome</keyword>
<dbReference type="EMBL" id="WJBH02000008">
    <property type="protein sequence ID" value="KAI9554202.1"/>
    <property type="molecule type" value="Genomic_DNA"/>
</dbReference>
<dbReference type="InterPro" id="IPR050958">
    <property type="entry name" value="Cell_Adh-Cytoskel_Orgn"/>
</dbReference>
<dbReference type="Pfam" id="PF07679">
    <property type="entry name" value="I-set"/>
    <property type="match status" value="3"/>
</dbReference>
<dbReference type="GO" id="GO:0030424">
    <property type="term" value="C:axon"/>
    <property type="evidence" value="ECO:0007669"/>
    <property type="project" value="TreeGrafter"/>
</dbReference>
<dbReference type="PROSITE" id="PS50853">
    <property type="entry name" value="FN3"/>
    <property type="match status" value="1"/>
</dbReference>
<dbReference type="AlphaFoldDB" id="A0AAD5KK50"/>
<reference evidence="6 7" key="1">
    <citation type="submission" date="2022-05" db="EMBL/GenBank/DDBJ databases">
        <title>A multi-omics perspective on studying reproductive biology in Daphnia sinensis.</title>
        <authorList>
            <person name="Jia J."/>
        </authorList>
    </citation>
    <scope>NUCLEOTIDE SEQUENCE [LARGE SCALE GENOMIC DNA]</scope>
    <source>
        <strain evidence="6 7">WSL</strain>
    </source>
</reference>
<dbReference type="CDD" id="cd00096">
    <property type="entry name" value="Ig"/>
    <property type="match status" value="1"/>
</dbReference>
<proteinExistence type="predicted"/>
<dbReference type="FunFam" id="2.60.40.10:FF:003277">
    <property type="entry name" value="Limbic system-associated membrane protein"/>
    <property type="match status" value="1"/>
</dbReference>
<dbReference type="GO" id="GO:0008046">
    <property type="term" value="F:axon guidance receptor activity"/>
    <property type="evidence" value="ECO:0007669"/>
    <property type="project" value="TreeGrafter"/>
</dbReference>
<gene>
    <name evidence="6" type="ORF">GHT06_019474</name>
</gene>
<dbReference type="Pfam" id="PF00041">
    <property type="entry name" value="fn3"/>
    <property type="match status" value="1"/>
</dbReference>
<evidence type="ECO:0000313" key="7">
    <source>
        <dbReference type="Proteomes" id="UP000820818"/>
    </source>
</evidence>
<dbReference type="GO" id="GO:0007156">
    <property type="term" value="P:homophilic cell adhesion via plasma membrane adhesion molecules"/>
    <property type="evidence" value="ECO:0007669"/>
    <property type="project" value="TreeGrafter"/>
</dbReference>
<keyword evidence="3" id="KW-0732">Signal</keyword>
<dbReference type="InterPro" id="IPR007110">
    <property type="entry name" value="Ig-like_dom"/>
</dbReference>
<evidence type="ECO:0000256" key="2">
    <source>
        <dbReference type="ARBA" id="ARBA00023319"/>
    </source>
</evidence>
<feature type="domain" description="Ig-like" evidence="4">
    <location>
        <begin position="122"/>
        <end position="207"/>
    </location>
</feature>
<feature type="domain" description="Fibronectin type-III" evidence="5">
    <location>
        <begin position="309"/>
        <end position="417"/>
    </location>
</feature>
<dbReference type="SMART" id="SM00408">
    <property type="entry name" value="IGc2"/>
    <property type="match status" value="2"/>
</dbReference>